<keyword evidence="1" id="KW-1133">Transmembrane helix</keyword>
<keyword evidence="1" id="KW-0812">Transmembrane</keyword>
<dbReference type="Pfam" id="PF12040">
    <property type="entry name" value="DUF3526"/>
    <property type="match status" value="1"/>
</dbReference>
<name>A0A4R7ERF2_9FLAO</name>
<evidence type="ECO:0000256" key="1">
    <source>
        <dbReference type="SAM" id="Phobius"/>
    </source>
</evidence>
<dbReference type="RefSeq" id="WP_133713732.1">
    <property type="nucleotide sequence ID" value="NZ_SOAG01000041.1"/>
</dbReference>
<accession>A0A4R7ERF2</accession>
<evidence type="ECO:0000313" key="3">
    <source>
        <dbReference type="Proteomes" id="UP000295215"/>
    </source>
</evidence>
<dbReference type="PANTHER" id="PTHR43471:SF1">
    <property type="entry name" value="ABC TRANSPORTER PERMEASE PROTEIN NOSY-RELATED"/>
    <property type="match status" value="1"/>
</dbReference>
<protein>
    <submittedName>
        <fullName evidence="2">ABC-2 type transport system permease protein</fullName>
    </submittedName>
</protein>
<dbReference type="AlphaFoldDB" id="A0A4R7ERF2"/>
<dbReference type="PANTHER" id="PTHR43471">
    <property type="entry name" value="ABC TRANSPORTER PERMEASE"/>
    <property type="match status" value="1"/>
</dbReference>
<dbReference type="Proteomes" id="UP000295215">
    <property type="component" value="Unassembled WGS sequence"/>
</dbReference>
<dbReference type="OrthoDB" id="184009at2"/>
<organism evidence="2 3">
    <name type="scientific">Myroides indicus</name>
    <dbReference type="NCBI Taxonomy" id="1323422"/>
    <lineage>
        <taxon>Bacteria</taxon>
        <taxon>Pseudomonadati</taxon>
        <taxon>Bacteroidota</taxon>
        <taxon>Flavobacteriia</taxon>
        <taxon>Flavobacteriales</taxon>
        <taxon>Flavobacteriaceae</taxon>
        <taxon>Myroides</taxon>
    </lineage>
</organism>
<reference evidence="2 3" key="1">
    <citation type="submission" date="2019-03" db="EMBL/GenBank/DDBJ databases">
        <title>Genomic Encyclopedia of Archaeal and Bacterial Type Strains, Phase II (KMG-II): from individual species to whole genera.</title>
        <authorList>
            <person name="Goeker M."/>
        </authorList>
    </citation>
    <scope>NUCLEOTIDE SEQUENCE [LARGE SCALE GENOMIC DNA]</scope>
    <source>
        <strain evidence="2 3">DSM 28213</strain>
    </source>
</reference>
<keyword evidence="3" id="KW-1185">Reference proteome</keyword>
<feature type="transmembrane region" description="Helical" evidence="1">
    <location>
        <begin position="243"/>
        <end position="262"/>
    </location>
</feature>
<feature type="transmembrane region" description="Helical" evidence="1">
    <location>
        <begin position="450"/>
        <end position="467"/>
    </location>
</feature>
<keyword evidence="1" id="KW-0472">Membrane</keyword>
<dbReference type="Pfam" id="PF12679">
    <property type="entry name" value="ABC2_membrane_2"/>
    <property type="match status" value="1"/>
</dbReference>
<feature type="transmembrane region" description="Helical" evidence="1">
    <location>
        <begin position="125"/>
        <end position="148"/>
    </location>
</feature>
<feature type="transmembrane region" description="Helical" evidence="1">
    <location>
        <begin position="20"/>
        <end position="39"/>
    </location>
</feature>
<evidence type="ECO:0000313" key="2">
    <source>
        <dbReference type="EMBL" id="TDS51229.1"/>
    </source>
</evidence>
<dbReference type="InterPro" id="IPR021913">
    <property type="entry name" value="DUF3526"/>
</dbReference>
<dbReference type="GO" id="GO:0005886">
    <property type="term" value="C:plasma membrane"/>
    <property type="evidence" value="ECO:0007669"/>
    <property type="project" value="UniProtKB-SubCell"/>
</dbReference>
<feature type="transmembrane region" description="Helical" evidence="1">
    <location>
        <begin position="208"/>
        <end position="231"/>
    </location>
</feature>
<dbReference type="GO" id="GO:0140359">
    <property type="term" value="F:ABC-type transporter activity"/>
    <property type="evidence" value="ECO:0007669"/>
    <property type="project" value="InterPro"/>
</dbReference>
<comment type="caution">
    <text evidence="2">The sequence shown here is derived from an EMBL/GenBank/DDBJ whole genome shotgun (WGS) entry which is preliminary data.</text>
</comment>
<sequence>MTKLITRKTFRDIISKKQNLFILLGVWLICILSCFINYIQFTTHAASVESHRTEVREKWENRPDKHPHRMAHYGYLVFRLAHPMSILDKGLDDYLGNVIFLEAHKQNTANISEANSSGVIVRFGVFTPAFILQVLLPLIIFFVGFNLITKEKENNTLKLLSIQGASKKAIIFGKVKGLWHYALLLSLPVFPILIGLISYSYLSTFSDILFRSLLILFSYALFYFLLSSIVVGISTLSKNSSSALINLITIWLLMSIILPKAVQYTAQISYPIESRIAFETKLEKEILKVGDSHNPNDPYFSHIKDSLLNHYNVDNVNKLPFNYGGFIMKQGEKISTDIYNKKIKKLEDTFEKQYSITQYSGYFNPMTAIKSFSIMVCATDYYSYKIFQNQAEEYRYKLAQYMNDLQIEHISNDKSKNEIISQENWKNLPDFKYQYTGLLTSLQTQLTTCSALVFWFAISLLIILLSIKKLKFN</sequence>
<proteinExistence type="predicted"/>
<feature type="transmembrane region" description="Helical" evidence="1">
    <location>
        <begin position="178"/>
        <end position="202"/>
    </location>
</feature>
<gene>
    <name evidence="2" type="ORF">C8P70_14113</name>
</gene>
<dbReference type="EMBL" id="SOAG01000041">
    <property type="protein sequence ID" value="TDS51229.1"/>
    <property type="molecule type" value="Genomic_DNA"/>
</dbReference>